<proteinExistence type="predicted"/>
<dbReference type="STRING" id="2025994.A0A2T3A1V3"/>
<accession>A0A2T3A1V3</accession>
<protein>
    <submittedName>
        <fullName evidence="3">ASST-domain-containing protein</fullName>
    </submittedName>
</protein>
<gene>
    <name evidence="3" type="ORF">BD289DRAFT_393563</name>
</gene>
<dbReference type="Proteomes" id="UP000241462">
    <property type="component" value="Unassembled WGS sequence"/>
</dbReference>
<dbReference type="AlphaFoldDB" id="A0A2T3A1V3"/>
<dbReference type="Pfam" id="PF14269">
    <property type="entry name" value="Arylsulfotran_2"/>
    <property type="match status" value="1"/>
</dbReference>
<feature type="non-terminal residue" evidence="3">
    <location>
        <position position="564"/>
    </location>
</feature>
<keyword evidence="4" id="KW-1185">Reference proteome</keyword>
<keyword evidence="2" id="KW-1133">Transmembrane helix</keyword>
<dbReference type="EMBL" id="KZ678505">
    <property type="protein sequence ID" value="PSR81347.1"/>
    <property type="molecule type" value="Genomic_DNA"/>
</dbReference>
<dbReference type="InterPro" id="IPR039535">
    <property type="entry name" value="ASST-like"/>
</dbReference>
<dbReference type="InParanoid" id="A0A2T3A1V3"/>
<sequence>MFARRGWQPAPAPAPAPAASGPRARLRRIAHSTVFRVAVVLAAVTGLWLGGAALWATVLSRLHLHRHLSWYGLGLYGLAPSQQCESFEPRVPSLEFPRWDARCSQDPVFFGWRGHEVDEPGAVILDAHGDLVWRNTDAANIDQNDVRPQLYRGERFLTFQMDGPAGNQSQGYWYMLDQSYQVRHRLRPGNGLPHADMHEFQLTADDTALVITTIPVAHDLRSVGGPAHGWLEACFLQELDVETGAVLFQWAALDHFAPNTTMEVQNNCLIDPRARFAGCGDSADTAFDYLHLNSVAKDSLGNYLVSARNIWAVSYIDGTTGAVLWSLGAGAVNDFEDITDPATTGGHYALDFAWQHHARWVEEGRVLSLFDNHYHRMGDPYGASGGRVLELDVPNRTVRLRHLLQHPNHIKPESQGNTQHLDNGNYMVGWGSSGAFTEFAPDGEVLCDGRFGAEVAFEFSPVSSYRVFRGAWVGMPTYPPSVAVVGNKAYVSWNGATEVDRWQVESLAQAEEDEEQVQVVVLAQVFKDGFETVIDLPKAAANSHIRIVALSKDDERLGTTDFLE</sequence>
<evidence type="ECO:0000256" key="1">
    <source>
        <dbReference type="SAM" id="MobiDB-lite"/>
    </source>
</evidence>
<dbReference type="PANTHER" id="PTHR35340:SF5">
    <property type="entry name" value="ASST-DOMAIN-CONTAINING PROTEIN"/>
    <property type="match status" value="1"/>
</dbReference>
<keyword evidence="2" id="KW-0812">Transmembrane</keyword>
<feature type="transmembrane region" description="Helical" evidence="2">
    <location>
        <begin position="33"/>
        <end position="56"/>
    </location>
</feature>
<evidence type="ECO:0000256" key="2">
    <source>
        <dbReference type="SAM" id="Phobius"/>
    </source>
</evidence>
<reference evidence="3 4" key="1">
    <citation type="journal article" date="2018" name="Mycol. Prog.">
        <title>Coniella lustricola, a new species from submerged detritus.</title>
        <authorList>
            <person name="Raudabaugh D.B."/>
            <person name="Iturriaga T."/>
            <person name="Carver A."/>
            <person name="Mondo S."/>
            <person name="Pangilinan J."/>
            <person name="Lipzen A."/>
            <person name="He G."/>
            <person name="Amirebrahimi M."/>
            <person name="Grigoriev I.V."/>
            <person name="Miller A.N."/>
        </authorList>
    </citation>
    <scope>NUCLEOTIDE SEQUENCE [LARGE SCALE GENOMIC DNA]</scope>
    <source>
        <strain evidence="3 4">B22-T-1</strain>
    </source>
</reference>
<dbReference type="PANTHER" id="PTHR35340">
    <property type="entry name" value="PQQ ENZYME REPEAT PROTEIN-RELATED"/>
    <property type="match status" value="1"/>
</dbReference>
<evidence type="ECO:0000313" key="3">
    <source>
        <dbReference type="EMBL" id="PSR81347.1"/>
    </source>
</evidence>
<name>A0A2T3A1V3_9PEZI</name>
<organism evidence="3 4">
    <name type="scientific">Coniella lustricola</name>
    <dbReference type="NCBI Taxonomy" id="2025994"/>
    <lineage>
        <taxon>Eukaryota</taxon>
        <taxon>Fungi</taxon>
        <taxon>Dikarya</taxon>
        <taxon>Ascomycota</taxon>
        <taxon>Pezizomycotina</taxon>
        <taxon>Sordariomycetes</taxon>
        <taxon>Sordariomycetidae</taxon>
        <taxon>Diaporthales</taxon>
        <taxon>Schizoparmaceae</taxon>
        <taxon>Coniella</taxon>
    </lineage>
</organism>
<evidence type="ECO:0000313" key="4">
    <source>
        <dbReference type="Proteomes" id="UP000241462"/>
    </source>
</evidence>
<dbReference type="InterPro" id="IPR053143">
    <property type="entry name" value="Arylsulfate_ST"/>
</dbReference>
<keyword evidence="2" id="KW-0472">Membrane</keyword>
<feature type="region of interest" description="Disordered" evidence="1">
    <location>
        <begin position="1"/>
        <end position="20"/>
    </location>
</feature>
<dbReference type="OrthoDB" id="5427350at2759"/>